<evidence type="ECO:0000313" key="6">
    <source>
        <dbReference type="Proteomes" id="UP000664480"/>
    </source>
</evidence>
<protein>
    <submittedName>
        <fullName evidence="5">Calcineurin-like phosphoesterase family protein</fullName>
    </submittedName>
</protein>
<evidence type="ECO:0000259" key="4">
    <source>
        <dbReference type="Pfam" id="PF16371"/>
    </source>
</evidence>
<name>A0ABS3CDU9_9BACT</name>
<dbReference type="Pfam" id="PF16371">
    <property type="entry name" value="MetallophosN"/>
    <property type="match status" value="1"/>
</dbReference>
<feature type="signal peptide" evidence="1">
    <location>
        <begin position="1"/>
        <end position="22"/>
    </location>
</feature>
<dbReference type="Proteomes" id="UP000664480">
    <property type="component" value="Unassembled WGS sequence"/>
</dbReference>
<dbReference type="SUPFAM" id="SSF56300">
    <property type="entry name" value="Metallo-dependent phosphatases"/>
    <property type="match status" value="1"/>
</dbReference>
<feature type="domain" description="Calcineurin-like phosphoesterase N-terminal" evidence="4">
    <location>
        <begin position="41"/>
        <end position="104"/>
    </location>
</feature>
<dbReference type="InterPro" id="IPR029052">
    <property type="entry name" value="Metallo-depent_PP-like"/>
</dbReference>
<dbReference type="Gene3D" id="2.60.40.10">
    <property type="entry name" value="Immunoglobulins"/>
    <property type="match status" value="1"/>
</dbReference>
<evidence type="ECO:0000259" key="3">
    <source>
        <dbReference type="Pfam" id="PF16370"/>
    </source>
</evidence>
<dbReference type="InterPro" id="IPR032285">
    <property type="entry name" value="Metallophos_N"/>
</dbReference>
<comment type="caution">
    <text evidence="5">The sequence shown here is derived from an EMBL/GenBank/DDBJ whole genome shotgun (WGS) entry which is preliminary data.</text>
</comment>
<dbReference type="EMBL" id="JAFKCU010000002">
    <property type="protein sequence ID" value="MBN7815286.1"/>
    <property type="molecule type" value="Genomic_DNA"/>
</dbReference>
<gene>
    <name evidence="5" type="ORF">J0A69_07600</name>
</gene>
<feature type="domain" description="Calcineurin-like phosphoesterase" evidence="2">
    <location>
        <begin position="167"/>
        <end position="325"/>
    </location>
</feature>
<accession>A0ABS3CDU9</accession>
<keyword evidence="1" id="KW-0732">Signal</keyword>
<evidence type="ECO:0000256" key="1">
    <source>
        <dbReference type="SAM" id="SignalP"/>
    </source>
</evidence>
<sequence>MKKLIKIAFVIGLVGVSSFVQAQEIAKGYIYEDSNGNGKKQRKEAGIPGVSVSNGEQVVQTDEKGYYEIEIKDGQLLFFVKPSGYSVPLDSLNKPQFYYIHKPSGSPKLQYAGSAPTGELPKEINFGLTKKEEKDDFTALIFGDPQPYTLEEVGFFDEGVVKEVEGIKDVAFGISLGDLVGNDLDLFTPYSLAVSKVGIPWYNVMGNHDENFDVETDELSDETFEAHFGPNTYAYNVGKVHFIVIDDILWPDPRDGQSYWGGLRPDQLNFLRNDLKFVPKDHLIVISMHIPFFEQGDSFRDEDRQEIFDMLEEFPYTLSLSAHTHFQKQAYFAAEEGWKGEKPHHHYNVGTTSGDWYKGVLDEKGIPVSTMRDGTPKGYALIHFSGNQYKVNYQVAGKSSEYQLEIFAPKVLEMGKPTTAGIFANFFMGSKGDKVMISIDGGEMRPMTFVEDYDPAYLQYLYQWDTTDKLLDGKRPSNPVQSNHLWRIAIPSGLKAGEHQVKVVATDRYGQVHQGTETIKVLEK</sequence>
<dbReference type="Pfam" id="PF16370">
    <property type="entry name" value="MetallophosC"/>
    <property type="match status" value="1"/>
</dbReference>
<dbReference type="InterPro" id="IPR004843">
    <property type="entry name" value="Calcineurin-like_PHP"/>
</dbReference>
<evidence type="ECO:0000313" key="5">
    <source>
        <dbReference type="EMBL" id="MBN7815286.1"/>
    </source>
</evidence>
<dbReference type="Pfam" id="PF00149">
    <property type="entry name" value="Metallophos"/>
    <property type="match status" value="1"/>
</dbReference>
<evidence type="ECO:0000259" key="2">
    <source>
        <dbReference type="Pfam" id="PF00149"/>
    </source>
</evidence>
<dbReference type="InterPro" id="IPR051918">
    <property type="entry name" value="STPP_CPPED1"/>
</dbReference>
<organism evidence="5 6">
    <name type="scientific">Algoriphagus pacificus</name>
    <dbReference type="NCBI Taxonomy" id="2811234"/>
    <lineage>
        <taxon>Bacteria</taxon>
        <taxon>Pseudomonadati</taxon>
        <taxon>Bacteroidota</taxon>
        <taxon>Cytophagia</taxon>
        <taxon>Cytophagales</taxon>
        <taxon>Cyclobacteriaceae</taxon>
        <taxon>Algoriphagus</taxon>
    </lineage>
</organism>
<dbReference type="RefSeq" id="WP_206585970.1">
    <property type="nucleotide sequence ID" value="NZ_JAFKCU010000002.1"/>
</dbReference>
<keyword evidence="6" id="KW-1185">Reference proteome</keyword>
<feature type="domain" description="Calcineurin-like phosphoesterase C-terminal" evidence="3">
    <location>
        <begin position="347"/>
        <end position="512"/>
    </location>
</feature>
<proteinExistence type="predicted"/>
<dbReference type="PANTHER" id="PTHR43143">
    <property type="entry name" value="METALLOPHOSPHOESTERASE, CALCINEURIN SUPERFAMILY"/>
    <property type="match status" value="1"/>
</dbReference>
<dbReference type="Gene3D" id="3.60.21.10">
    <property type="match status" value="1"/>
</dbReference>
<reference evidence="5 6" key="1">
    <citation type="submission" date="2021-03" db="EMBL/GenBank/DDBJ databases">
        <title>novel species isolated from a fishpond in China.</title>
        <authorList>
            <person name="Lu H."/>
            <person name="Cai Z."/>
        </authorList>
    </citation>
    <scope>NUCLEOTIDE SEQUENCE [LARGE SCALE GENOMIC DNA]</scope>
    <source>
        <strain evidence="5 6">YJ13C</strain>
    </source>
</reference>
<dbReference type="PANTHER" id="PTHR43143:SF6">
    <property type="entry name" value="BLL3016 PROTEIN"/>
    <property type="match status" value="1"/>
</dbReference>
<dbReference type="InterPro" id="IPR032288">
    <property type="entry name" value="Metallophos_C"/>
</dbReference>
<dbReference type="InterPro" id="IPR013783">
    <property type="entry name" value="Ig-like_fold"/>
</dbReference>
<feature type="chain" id="PRO_5046149275" evidence="1">
    <location>
        <begin position="23"/>
        <end position="524"/>
    </location>
</feature>